<name>A0A8J7Q6N4_9BACT</name>
<evidence type="ECO:0000313" key="2">
    <source>
        <dbReference type="Proteomes" id="UP000664417"/>
    </source>
</evidence>
<dbReference type="AlphaFoldDB" id="A0A8J7Q6N4"/>
<gene>
    <name evidence="1" type="ORF">J3U88_04545</name>
</gene>
<evidence type="ECO:0000313" key="1">
    <source>
        <dbReference type="EMBL" id="MBO1317719.1"/>
    </source>
</evidence>
<sequence>MSEGKTFLSKTFFALVLLGAVACITPSFGQTFSISGRSANPGYFANRDGSLTVSYTVNLSGGFSLANVVPYLEQPTCATYGNRRIFNITYPGFGSSLDNLSQTDIPSWTNNTTQTVWFNVHMFDNSIMCPSTAAAELGSDCLTFDLLFSFSGNDQRVPVGLDQSQLLAYTNPPTDGVRVVDVLWDTNPAPRVEGWCQNYDDDFEVLVDDRGVIAAQVANDNNRIYYGVNWSLNIDTPRGQFDWRGALSTIKIPLSDDFQKLDLGLAIFEGRVDLIPQETRIVREDQTTFPLAAMGGFGNQYNAPECDLESYNFWDITDLAHRTGTVRDNVGSITQFRTVEVEKFSFNISYRSSALYLVNLNGCTSSSAFGTDQGAESMTFTRYQLDDQGVASVTVEVPASLKSGGDLADGYTVKWFARTNENYEAVNLVGGGPPDPQALSTTLQVPITAADATEIIAQITHTASNSVISIVSPGHGLTYQQLAAPQFLDNEVVDDGRFQVGESAMQNLVFTNNTGFDLTDVTFTLSAEGGSPAQFGFGTTLTGIQGQSCSIARSVFTTNLVSGQRFSIDLLVKKLYETGVCNANNNYRFALTTAYELNNVTHSYAQHFELTPGCTDDNPHGIDMDGLVTYWGTCPTGGIRLPIFGDSIYSYRWFDSAASLCLNTWEDGVDTDFWSVPDLTQTGDVYVEVTDFQTGLKRIYPLRVIVFDNLPTQAELLPSWREETITDVDLDNDGLVTALDAVIFYSAGGCQ</sequence>
<dbReference type="PROSITE" id="PS51257">
    <property type="entry name" value="PROKAR_LIPOPROTEIN"/>
    <property type="match status" value="1"/>
</dbReference>
<dbReference type="EMBL" id="JAFREP010000003">
    <property type="protein sequence ID" value="MBO1317719.1"/>
    <property type="molecule type" value="Genomic_DNA"/>
</dbReference>
<dbReference type="RefSeq" id="WP_207857126.1">
    <property type="nucleotide sequence ID" value="NZ_JAFREP010000003.1"/>
</dbReference>
<comment type="caution">
    <text evidence="1">The sequence shown here is derived from an EMBL/GenBank/DDBJ whole genome shotgun (WGS) entry which is preliminary data.</text>
</comment>
<proteinExistence type="predicted"/>
<organism evidence="1 2">
    <name type="scientific">Acanthopleuribacter pedis</name>
    <dbReference type="NCBI Taxonomy" id="442870"/>
    <lineage>
        <taxon>Bacteria</taxon>
        <taxon>Pseudomonadati</taxon>
        <taxon>Acidobacteriota</taxon>
        <taxon>Holophagae</taxon>
        <taxon>Acanthopleuribacterales</taxon>
        <taxon>Acanthopleuribacteraceae</taxon>
        <taxon>Acanthopleuribacter</taxon>
    </lineage>
</organism>
<protein>
    <submittedName>
        <fullName evidence="1">Uncharacterized protein</fullName>
    </submittedName>
</protein>
<reference evidence="1" key="1">
    <citation type="submission" date="2021-03" db="EMBL/GenBank/DDBJ databases">
        <authorList>
            <person name="Wang G."/>
        </authorList>
    </citation>
    <scope>NUCLEOTIDE SEQUENCE</scope>
    <source>
        <strain evidence="1">KCTC 12899</strain>
    </source>
</reference>
<keyword evidence="2" id="KW-1185">Reference proteome</keyword>
<accession>A0A8J7Q6N4</accession>
<dbReference type="Proteomes" id="UP000664417">
    <property type="component" value="Unassembled WGS sequence"/>
</dbReference>